<sequence length="166" mass="18974">MTLREFQNTDAETIIRWIRSEREFREWCADRYDHYPIDAADIVSNYGNCGRRGGFFPLTAVDDDNVPVGHLILRYTDTEKTTVRFGFVIIDSSRRSEGLGKKMLGLAREYAVNKLGAETLTLGVFESNQPALNCYTAAGFRKAGGTDVFEVFGEKWRVIEMFLRVR</sequence>
<organism evidence="2 3">
    <name type="scientific">Ruminococcus flavefaciens 007c</name>
    <dbReference type="NCBI Taxonomy" id="1341157"/>
    <lineage>
        <taxon>Bacteria</taxon>
        <taxon>Bacillati</taxon>
        <taxon>Bacillota</taxon>
        <taxon>Clostridia</taxon>
        <taxon>Eubacteriales</taxon>
        <taxon>Oscillospiraceae</taxon>
        <taxon>Ruminococcus</taxon>
    </lineage>
</organism>
<dbReference type="AlphaFoldDB" id="W7UF59"/>
<dbReference type="PANTHER" id="PTHR43415">
    <property type="entry name" value="SPERMIDINE N(1)-ACETYLTRANSFERASE"/>
    <property type="match status" value="1"/>
</dbReference>
<evidence type="ECO:0000259" key="1">
    <source>
        <dbReference type="PROSITE" id="PS51186"/>
    </source>
</evidence>
<dbReference type="CDD" id="cd04301">
    <property type="entry name" value="NAT_SF"/>
    <property type="match status" value="1"/>
</dbReference>
<dbReference type="EMBL" id="ATAX01000035">
    <property type="protein sequence ID" value="EWM52568.1"/>
    <property type="molecule type" value="Genomic_DNA"/>
</dbReference>
<dbReference type="Gene3D" id="3.40.630.30">
    <property type="match status" value="1"/>
</dbReference>
<gene>
    <name evidence="2" type="ORF">RF007C_08505</name>
</gene>
<dbReference type="Proteomes" id="UP000019365">
    <property type="component" value="Unassembled WGS sequence"/>
</dbReference>
<dbReference type="PATRIC" id="fig|1341157.4.peg.2944"/>
<dbReference type="GO" id="GO:0016747">
    <property type="term" value="F:acyltransferase activity, transferring groups other than amino-acyl groups"/>
    <property type="evidence" value="ECO:0007669"/>
    <property type="project" value="InterPro"/>
</dbReference>
<protein>
    <recommendedName>
        <fullName evidence="1">N-acetyltransferase domain-containing protein</fullName>
    </recommendedName>
</protein>
<evidence type="ECO:0000313" key="2">
    <source>
        <dbReference type="EMBL" id="EWM52568.1"/>
    </source>
</evidence>
<reference evidence="2 3" key="1">
    <citation type="journal article" date="2014" name="PLoS ONE">
        <title>Rumen cellulosomics: divergent fiber-degrading strategies revealed by comparative genome-wide analysis of six ruminococcal strains.</title>
        <authorList>
            <person name="Dassa B."/>
            <person name="Borovok I."/>
            <person name="Ruimy-Israeli V."/>
            <person name="Lamed R."/>
            <person name="Flint H.J."/>
            <person name="Duncan S.H."/>
            <person name="Henrissat B."/>
            <person name="Coutinho P."/>
            <person name="Morrison M."/>
            <person name="Mosoni P."/>
            <person name="Yeoman C.J."/>
            <person name="White B.A."/>
            <person name="Bayer E.A."/>
        </authorList>
    </citation>
    <scope>NUCLEOTIDE SEQUENCE [LARGE SCALE GENOMIC DNA]</scope>
    <source>
        <strain evidence="2 3">007c</strain>
    </source>
</reference>
<dbReference type="PROSITE" id="PS51186">
    <property type="entry name" value="GNAT"/>
    <property type="match status" value="1"/>
</dbReference>
<accession>W7UF59</accession>
<dbReference type="InterPro" id="IPR016181">
    <property type="entry name" value="Acyl_CoA_acyltransferase"/>
</dbReference>
<dbReference type="PANTHER" id="PTHR43415:SF5">
    <property type="entry name" value="ACETYLTRANSFERASE"/>
    <property type="match status" value="1"/>
</dbReference>
<name>W7UF59_RUMFL</name>
<dbReference type="InterPro" id="IPR000182">
    <property type="entry name" value="GNAT_dom"/>
</dbReference>
<comment type="caution">
    <text evidence="2">The sequence shown here is derived from an EMBL/GenBank/DDBJ whole genome shotgun (WGS) entry which is preliminary data.</text>
</comment>
<evidence type="ECO:0000313" key="3">
    <source>
        <dbReference type="Proteomes" id="UP000019365"/>
    </source>
</evidence>
<dbReference type="OrthoDB" id="9795206at2"/>
<feature type="domain" description="N-acetyltransferase" evidence="1">
    <location>
        <begin position="1"/>
        <end position="166"/>
    </location>
</feature>
<dbReference type="SUPFAM" id="SSF55729">
    <property type="entry name" value="Acyl-CoA N-acyltransferases (Nat)"/>
    <property type="match status" value="1"/>
</dbReference>
<proteinExistence type="predicted"/>
<dbReference type="eggNOG" id="COG1670">
    <property type="taxonomic scope" value="Bacteria"/>
</dbReference>
<dbReference type="RefSeq" id="WP_051456698.1">
    <property type="nucleotide sequence ID" value="NZ_ATAX01000035.1"/>
</dbReference>
<dbReference type="Pfam" id="PF00583">
    <property type="entry name" value="Acetyltransf_1"/>
    <property type="match status" value="1"/>
</dbReference>
<keyword evidence="3" id="KW-1185">Reference proteome</keyword>